<dbReference type="Gene3D" id="3.40.50.80">
    <property type="entry name" value="Nucleotide-binding domain of ferredoxin-NADP reductase (FNR) module"/>
    <property type="match status" value="1"/>
</dbReference>
<dbReference type="SUPFAM" id="SSF63380">
    <property type="entry name" value="Riboflavin synthase domain-like"/>
    <property type="match status" value="1"/>
</dbReference>
<dbReference type="PROSITE" id="PS51384">
    <property type="entry name" value="FAD_FR"/>
    <property type="match status" value="1"/>
</dbReference>
<comment type="cofactor">
    <cofactor evidence="1">
        <name>FAD</name>
        <dbReference type="ChEBI" id="CHEBI:57692"/>
    </cofactor>
    <text evidence="1">Binds 1 FAD per subunit.</text>
</comment>
<keyword evidence="1" id="KW-0285">Flavoprotein</keyword>
<evidence type="ECO:0000256" key="1">
    <source>
        <dbReference type="PIRSR" id="PIRSR006816-1"/>
    </source>
</evidence>
<dbReference type="Proteomes" id="UP000266389">
    <property type="component" value="Unassembled WGS sequence"/>
</dbReference>
<dbReference type="SUPFAM" id="SSF52343">
    <property type="entry name" value="Ferredoxin reductase-like, C-terminal NADP-linked domain"/>
    <property type="match status" value="1"/>
</dbReference>
<dbReference type="PIRSF" id="PIRSF006816">
    <property type="entry name" value="Cyc3_hyd_g"/>
    <property type="match status" value="1"/>
</dbReference>
<organism evidence="3 4">
    <name type="scientific">Candidatus Thermochlorobacter aerophilus</name>
    <dbReference type="NCBI Taxonomy" id="1868324"/>
    <lineage>
        <taxon>Bacteria</taxon>
        <taxon>Pseudomonadati</taxon>
        <taxon>Chlorobiota</taxon>
        <taxon>Chlorobiia</taxon>
        <taxon>Chlorobiales</taxon>
        <taxon>Candidatus Thermochlorobacteriaceae</taxon>
        <taxon>Candidatus Thermochlorobacter</taxon>
    </lineage>
</organism>
<dbReference type="PANTHER" id="PTHR43513:SF3">
    <property type="entry name" value="DIHYDROOROTATE DEHYDROGENASE B (NAD(+)), ELECTRON TRANSFER SUBUNIT-RELATED"/>
    <property type="match status" value="1"/>
</dbReference>
<dbReference type="GO" id="GO:0051537">
    <property type="term" value="F:2 iron, 2 sulfur cluster binding"/>
    <property type="evidence" value="ECO:0007669"/>
    <property type="project" value="InterPro"/>
</dbReference>
<dbReference type="GO" id="GO:0050660">
    <property type="term" value="F:flavin adenine dinucleotide binding"/>
    <property type="evidence" value="ECO:0007669"/>
    <property type="project" value="InterPro"/>
</dbReference>
<evidence type="ECO:0000259" key="2">
    <source>
        <dbReference type="PROSITE" id="PS51384"/>
    </source>
</evidence>
<dbReference type="Gene3D" id="2.40.30.10">
    <property type="entry name" value="Translation factors"/>
    <property type="match status" value="1"/>
</dbReference>
<proteinExistence type="predicted"/>
<evidence type="ECO:0000313" key="4">
    <source>
        <dbReference type="Proteomes" id="UP000266389"/>
    </source>
</evidence>
<feature type="domain" description="FAD-binding FR-type" evidence="2">
    <location>
        <begin position="9"/>
        <end position="107"/>
    </location>
</feature>
<sequence length="226" mass="25091">MASYSSSLVRDECLEVVDNQHLTSSISILSLHAPYFASVLRAGQFLEIRTSDSFIPLLRRPFSIHRVVGEYIEIMVKVFGIGSRQLYHARKGDRFQTLAPLGNTFSYERDDFDVALLVSGGIGVAPMPMLEEALRARGKVVYNFVGARTAEEVITRYLSNVFVATDDGSLGYKGNVVALLSEHLEQFRGARIRVFGCGSNRMLDALCKLCNARHLDCEVSLESMMG</sequence>
<comment type="caution">
    <text evidence="3">The sequence shown here is derived from an EMBL/GenBank/DDBJ whole genome shotgun (WGS) entry which is preliminary data.</text>
</comment>
<dbReference type="PANTHER" id="PTHR43513">
    <property type="entry name" value="DIHYDROOROTATE DEHYDROGENASE B (NAD(+)), ELECTRON TRANSFER SUBUNIT"/>
    <property type="match status" value="1"/>
</dbReference>
<gene>
    <name evidence="3" type="ORF">D0433_00300</name>
</gene>
<dbReference type="InterPro" id="IPR039261">
    <property type="entry name" value="FNR_nucleotide-bd"/>
</dbReference>
<dbReference type="AlphaFoldDB" id="A0A395M404"/>
<reference evidence="3 4" key="1">
    <citation type="journal article" date="2011" name="ISME J.">
        <title>Community ecology of hot spring cyanobacterial mats: predominant populations and their functional potential.</title>
        <authorList>
            <person name="Klatt C.G."/>
            <person name="Wood J.M."/>
            <person name="Rusch D.B."/>
            <person name="Bateson M.M."/>
            <person name="Hamamura N."/>
            <person name="Heidelberg J.F."/>
            <person name="Grossman A.R."/>
            <person name="Bhaya D."/>
            <person name="Cohan F.M."/>
            <person name="Kuhl M."/>
            <person name="Bryant D.A."/>
            <person name="Ward D.M."/>
        </authorList>
    </citation>
    <scope>NUCLEOTIDE SEQUENCE [LARGE SCALE GENOMIC DNA]</scope>
    <source>
        <strain evidence="3">OS</strain>
    </source>
</reference>
<dbReference type="InterPro" id="IPR017938">
    <property type="entry name" value="Riboflavin_synthase-like_b-brl"/>
</dbReference>
<keyword evidence="1" id="KW-0274">FAD</keyword>
<accession>A0A395M404</accession>
<dbReference type="InterPro" id="IPR012165">
    <property type="entry name" value="Cyt_c3_hydrogenase_gsu"/>
</dbReference>
<evidence type="ECO:0000313" key="3">
    <source>
        <dbReference type="EMBL" id="RFM25507.1"/>
    </source>
</evidence>
<dbReference type="InterPro" id="IPR017927">
    <property type="entry name" value="FAD-bd_FR_type"/>
</dbReference>
<dbReference type="GO" id="GO:0016491">
    <property type="term" value="F:oxidoreductase activity"/>
    <property type="evidence" value="ECO:0007669"/>
    <property type="project" value="InterPro"/>
</dbReference>
<dbReference type="GO" id="GO:0006221">
    <property type="term" value="P:pyrimidine nucleotide biosynthetic process"/>
    <property type="evidence" value="ECO:0007669"/>
    <property type="project" value="InterPro"/>
</dbReference>
<dbReference type="InterPro" id="IPR050353">
    <property type="entry name" value="PyrK_electron_transfer"/>
</dbReference>
<feature type="binding site" evidence="1">
    <location>
        <begin position="60"/>
        <end position="63"/>
    </location>
    <ligand>
        <name>FAD</name>
        <dbReference type="ChEBI" id="CHEBI:57692"/>
    </ligand>
</feature>
<name>A0A395M404_9BACT</name>
<protein>
    <submittedName>
        <fullName evidence="3">Dihydroorotate dehydrogenase electron transfer subunit</fullName>
    </submittedName>
</protein>
<dbReference type="EMBL" id="PHFL01000001">
    <property type="protein sequence ID" value="RFM25507.1"/>
    <property type="molecule type" value="Genomic_DNA"/>
</dbReference>